<feature type="compositionally biased region" description="Polar residues" evidence="8">
    <location>
        <begin position="811"/>
        <end position="832"/>
    </location>
</feature>
<keyword evidence="4" id="KW-0995">Kinetochore</keyword>
<feature type="compositionally biased region" description="Basic and acidic residues" evidence="8">
    <location>
        <begin position="796"/>
        <end position="806"/>
    </location>
</feature>
<evidence type="ECO:0000313" key="12">
    <source>
        <dbReference type="Proteomes" id="UP001075354"/>
    </source>
</evidence>
<keyword evidence="2" id="KW-0158">Chromosome</keyword>
<accession>A0AAV7XRY3</accession>
<gene>
    <name evidence="11" type="ORF">ONE63_005985</name>
</gene>
<dbReference type="InterPro" id="IPR008271">
    <property type="entry name" value="Ser/Thr_kinase_AS"/>
</dbReference>
<dbReference type="SUPFAM" id="SSF56112">
    <property type="entry name" value="Protein kinase-like (PK-like)"/>
    <property type="match status" value="1"/>
</dbReference>
<evidence type="ECO:0000256" key="2">
    <source>
        <dbReference type="ARBA" id="ARBA00022454"/>
    </source>
</evidence>
<evidence type="ECO:0000256" key="4">
    <source>
        <dbReference type="ARBA" id="ARBA00022838"/>
    </source>
</evidence>
<dbReference type="InterPro" id="IPR000719">
    <property type="entry name" value="Prot_kinase_dom"/>
</dbReference>
<dbReference type="GO" id="GO:0000776">
    <property type="term" value="C:kinetochore"/>
    <property type="evidence" value="ECO:0007669"/>
    <property type="project" value="UniProtKB-KW"/>
</dbReference>
<evidence type="ECO:0000256" key="6">
    <source>
        <dbReference type="ARBA" id="ARBA00023328"/>
    </source>
</evidence>
<dbReference type="PROSITE" id="PS00107">
    <property type="entry name" value="PROTEIN_KINASE_ATP"/>
    <property type="match status" value="1"/>
</dbReference>
<dbReference type="InterPro" id="IPR011009">
    <property type="entry name" value="Kinase-like_dom_sf"/>
</dbReference>
<dbReference type="GO" id="GO:0032991">
    <property type="term" value="C:protein-containing complex"/>
    <property type="evidence" value="ECO:0007669"/>
    <property type="project" value="UniProtKB-ARBA"/>
</dbReference>
<dbReference type="GO" id="GO:0007094">
    <property type="term" value="P:mitotic spindle assembly checkpoint signaling"/>
    <property type="evidence" value="ECO:0007669"/>
    <property type="project" value="InterPro"/>
</dbReference>
<feature type="region of interest" description="Disordered" evidence="8">
    <location>
        <begin position="945"/>
        <end position="974"/>
    </location>
</feature>
<dbReference type="GO" id="GO:0005524">
    <property type="term" value="F:ATP binding"/>
    <property type="evidence" value="ECO:0007669"/>
    <property type="project" value="UniProtKB-UniRule"/>
</dbReference>
<dbReference type="GO" id="GO:0005634">
    <property type="term" value="C:nucleus"/>
    <property type="evidence" value="ECO:0007669"/>
    <property type="project" value="TreeGrafter"/>
</dbReference>
<feature type="compositionally biased region" description="Low complexity" evidence="8">
    <location>
        <begin position="268"/>
        <end position="287"/>
    </location>
</feature>
<keyword evidence="3 7" id="KW-0547">Nucleotide-binding</keyword>
<feature type="compositionally biased region" description="Pro residues" evidence="8">
    <location>
        <begin position="1054"/>
        <end position="1066"/>
    </location>
</feature>
<keyword evidence="6" id="KW-0137">Centromere</keyword>
<keyword evidence="5 7" id="KW-0067">ATP-binding</keyword>
<dbReference type="InterPro" id="IPR017441">
    <property type="entry name" value="Protein_kinase_ATP_BS"/>
</dbReference>
<dbReference type="GO" id="GO:0051754">
    <property type="term" value="P:meiotic sister chromatid cohesion, centromeric"/>
    <property type="evidence" value="ECO:0007669"/>
    <property type="project" value="TreeGrafter"/>
</dbReference>
<dbReference type="FunFam" id="1.25.40.430:FF:000003">
    <property type="entry name" value="Checkpoint serine/threonine-protein kinase BUB1"/>
    <property type="match status" value="1"/>
</dbReference>
<dbReference type="PANTHER" id="PTHR14030:SF4">
    <property type="entry name" value="BUB1 KINASE, ISOFORM A-RELATED"/>
    <property type="match status" value="1"/>
</dbReference>
<evidence type="ECO:0008006" key="13">
    <source>
        <dbReference type="Google" id="ProtNLM"/>
    </source>
</evidence>
<dbReference type="SMART" id="SM00777">
    <property type="entry name" value="Mad3_BUB1_I"/>
    <property type="match status" value="1"/>
</dbReference>
<evidence type="ECO:0000256" key="5">
    <source>
        <dbReference type="ARBA" id="ARBA00022840"/>
    </source>
</evidence>
<dbReference type="EMBL" id="JAPTSV010000003">
    <property type="protein sequence ID" value="KAJ1529177.1"/>
    <property type="molecule type" value="Genomic_DNA"/>
</dbReference>
<feature type="compositionally biased region" description="Polar residues" evidence="8">
    <location>
        <begin position="1024"/>
        <end position="1038"/>
    </location>
</feature>
<feature type="region of interest" description="Disordered" evidence="8">
    <location>
        <begin position="262"/>
        <end position="290"/>
    </location>
</feature>
<evidence type="ECO:0000259" key="10">
    <source>
        <dbReference type="PROSITE" id="PS51489"/>
    </source>
</evidence>
<feature type="compositionally biased region" description="Polar residues" evidence="8">
    <location>
        <begin position="343"/>
        <end position="354"/>
    </location>
</feature>
<dbReference type="InterPro" id="IPR013212">
    <property type="entry name" value="Mad3/Bub1_I"/>
</dbReference>
<sequence>MFIHYSDVHTLFVQQFFKQINFEMENADALDLSKENIQPLKRGRNTAQLGLALQAQTDTTLHQMLSKKQEWYEMQIRTYEGSDPLELWCEYISWVEQSFPKHGPEGNLSVLLTKCFQAFKDEERYKNDIRFVRLWIKYVEMQNDGKRVELYQLLHTQGIGLRCAEFYRCWAYEFECVGDWKQADQIYKKGSNLMAQPAEELEAAHQQFLATYVFTHKNDAPEEQVENHVQNDHRLPMAALKPVGKKSAAPTVRVGSNVRSQAPGVVPTVQGSSGRSTGSSRTFGVRGNNAGPVTIYQGDSDAEMHHGQIVPSALPIPQSLNKENVVKAGPWSGQGLGSRKHQSQSTSVAPSFTPRQPGFEVHRDEEADVVNDHDMRSYGMVVPNVLKPRKGLEDGFHDAIAIFEEPRADTKAMYRKNEVYAGGKELQLEELHAIDYFRQRSEKQKKMREIPVHSDQGEQSTIHPRKLNSMGNTQSPIGMGLMTHSDYPPRDVHGPFYGDRQMIAENIDGHPFRQSCSPVNVAPAVTNYHQLQPPSGYGTAPTAESLVHYNTELPCHEQPPLGQRFQPSNQSMYNQSMTLHTKLAMHEVNNLWGSPTVVKTPTDEPALPGPASGTLYQPAFQIMKDNSLPPQTCENSARLVELQPHNQYPKPSVEGVTSGALGNNQPSSVLNVGQSAENHKMGMYPSAPSHTYAGPFEDPMTSYMKQPNGFQVFQEEPCPPINSSIHRGKFQVFCDDTESNMPMRTYSSERGDLSSSAHTSSSIQKVAKEKENIHKFPQADIELMEECGVAPVVESPERRAQQEHPNHYNAPASTCNSQLHSDPGVYSSQHSQEPMQPISTYAQETMQSTSEVIYNAMQPAPMAYELMQTGPMSSDPYANQEPMDDDATVSAAPNYGVNMSETGITEAFFFPKMSAASTPFQTSPKKSRASRNTIDFNSSLYRVEQSWPDEEDDGPDGSNKSSNTPKTVPPLKLFRIKNDEEKQLSAIMEASREKYQSTMMSNTSSRNSLCSASSMSRFGMFPAQGQSVAPQPCLNQIDESPEPSSSSQDGQPQNPVPAPVQMPGPDPQQMNEMAARVARGEINPFDSRMLTYFLTHMGFPLAHHAAGYFVVNAAVPAKRNNCLNLNGDVYTISKTLGEGAYAKVLRGVNVNTQQEVALKIQKPSCRWEYYICREIQHRLSQRDLASAFMPADRIYVYNNGSVIVTDLLPFGTLLNLVNKVVASTKRQMLELQVLFLLDQLISAVAALHSCKIIHGDLKPDNILIRSIPAVDQLVPCIQLIDFGRSIDMNLVPEGTTFNQVVMTDTFTCIEMRTNKPWTYQTDLFGLANTAHCLLLGDYMKVQESRSTGRWTIHSRLPRNVNSDLWNPFFDTLLNIESCDAIPSLETLQADIKGSMNNTAHLSLAVSALGRILLSR</sequence>
<feature type="region of interest" description="Disordered" evidence="8">
    <location>
        <begin position="1022"/>
        <end position="1068"/>
    </location>
</feature>
<dbReference type="Pfam" id="PF08311">
    <property type="entry name" value="Mad3_BUB1_I"/>
    <property type="match status" value="1"/>
</dbReference>
<dbReference type="Gene3D" id="1.25.40.430">
    <property type="match status" value="1"/>
</dbReference>
<comment type="caution">
    <text evidence="11">The sequence shown here is derived from an EMBL/GenBank/DDBJ whole genome shotgun (WGS) entry which is preliminary data.</text>
</comment>
<dbReference type="Pfam" id="PF00069">
    <property type="entry name" value="Pkinase"/>
    <property type="match status" value="1"/>
</dbReference>
<feature type="domain" description="Protein kinase" evidence="9">
    <location>
        <begin position="1130"/>
        <end position="1415"/>
    </location>
</feature>
<feature type="region of interest" description="Disordered" evidence="8">
    <location>
        <begin position="796"/>
        <end position="832"/>
    </location>
</feature>
<feature type="region of interest" description="Disordered" evidence="8">
    <location>
        <begin position="330"/>
        <end position="358"/>
    </location>
</feature>
<evidence type="ECO:0000313" key="11">
    <source>
        <dbReference type="EMBL" id="KAJ1529177.1"/>
    </source>
</evidence>
<dbReference type="PANTHER" id="PTHR14030">
    <property type="entry name" value="MITOTIC CHECKPOINT SERINE/THREONINE-PROTEIN KINASE BUB1"/>
    <property type="match status" value="1"/>
</dbReference>
<evidence type="ECO:0000259" key="9">
    <source>
        <dbReference type="PROSITE" id="PS50011"/>
    </source>
</evidence>
<feature type="region of interest" description="Disordered" evidence="8">
    <location>
        <begin position="446"/>
        <end position="469"/>
    </location>
</feature>
<proteinExistence type="predicted"/>
<reference evidence="11" key="1">
    <citation type="submission" date="2022-12" db="EMBL/GenBank/DDBJ databases">
        <title>Chromosome-level genome assembly of the bean flower thrips Megalurothrips usitatus.</title>
        <authorList>
            <person name="Ma L."/>
            <person name="Liu Q."/>
            <person name="Li H."/>
            <person name="Cai W."/>
        </authorList>
    </citation>
    <scope>NUCLEOTIDE SEQUENCE</scope>
    <source>
        <strain evidence="11">Cailab_2022a</strain>
    </source>
</reference>
<comment type="subcellular location">
    <subcellularLocation>
        <location evidence="1">Chromosome</location>
        <location evidence="1">Centromere</location>
        <location evidence="1">Kinetochore</location>
    </subcellularLocation>
</comment>
<evidence type="ECO:0000256" key="8">
    <source>
        <dbReference type="SAM" id="MobiDB-lite"/>
    </source>
</evidence>
<dbReference type="Gene3D" id="1.10.510.10">
    <property type="entry name" value="Transferase(Phosphotransferase) domain 1"/>
    <property type="match status" value="1"/>
</dbReference>
<feature type="compositionally biased region" description="Basic and acidic residues" evidence="8">
    <location>
        <begin position="446"/>
        <end position="456"/>
    </location>
</feature>
<name>A0AAV7XRY3_9NEOP</name>
<feature type="domain" description="BUB1 N-terminal" evidence="10">
    <location>
        <begin position="72"/>
        <end position="236"/>
    </location>
</feature>
<evidence type="ECO:0000256" key="3">
    <source>
        <dbReference type="ARBA" id="ARBA00022741"/>
    </source>
</evidence>
<dbReference type="GO" id="GO:0004672">
    <property type="term" value="F:protein kinase activity"/>
    <property type="evidence" value="ECO:0007669"/>
    <property type="project" value="InterPro"/>
</dbReference>
<organism evidence="11 12">
    <name type="scientific">Megalurothrips usitatus</name>
    <name type="common">bean blossom thrips</name>
    <dbReference type="NCBI Taxonomy" id="439358"/>
    <lineage>
        <taxon>Eukaryota</taxon>
        <taxon>Metazoa</taxon>
        <taxon>Ecdysozoa</taxon>
        <taxon>Arthropoda</taxon>
        <taxon>Hexapoda</taxon>
        <taxon>Insecta</taxon>
        <taxon>Pterygota</taxon>
        <taxon>Neoptera</taxon>
        <taxon>Paraneoptera</taxon>
        <taxon>Thysanoptera</taxon>
        <taxon>Terebrantia</taxon>
        <taxon>Thripoidea</taxon>
        <taxon>Thripidae</taxon>
        <taxon>Megalurothrips</taxon>
    </lineage>
</organism>
<evidence type="ECO:0000256" key="1">
    <source>
        <dbReference type="ARBA" id="ARBA00004629"/>
    </source>
</evidence>
<keyword evidence="12" id="KW-1185">Reference proteome</keyword>
<dbReference type="SMART" id="SM00220">
    <property type="entry name" value="S_TKc"/>
    <property type="match status" value="1"/>
</dbReference>
<dbReference type="PROSITE" id="PS00108">
    <property type="entry name" value="PROTEIN_KINASE_ST"/>
    <property type="match status" value="1"/>
</dbReference>
<protein>
    <recommendedName>
        <fullName evidence="13">Mitotic checkpoint serine/threonine-protein kinase BUB1</fullName>
    </recommendedName>
</protein>
<dbReference type="PROSITE" id="PS50011">
    <property type="entry name" value="PROTEIN_KINASE_DOM"/>
    <property type="match status" value="1"/>
</dbReference>
<dbReference type="InterPro" id="IPR015661">
    <property type="entry name" value="Bub1/Mad3"/>
</dbReference>
<dbReference type="Proteomes" id="UP001075354">
    <property type="component" value="Chromosome 3"/>
</dbReference>
<evidence type="ECO:0000256" key="7">
    <source>
        <dbReference type="PROSITE-ProRule" id="PRU10141"/>
    </source>
</evidence>
<feature type="binding site" evidence="7">
    <location>
        <position position="1159"/>
    </location>
    <ligand>
        <name>ATP</name>
        <dbReference type="ChEBI" id="CHEBI:30616"/>
    </ligand>
</feature>
<dbReference type="PROSITE" id="PS51489">
    <property type="entry name" value="BUB1_N"/>
    <property type="match status" value="1"/>
</dbReference>